<dbReference type="OMA" id="FLKHRWC"/>
<evidence type="ECO:0000256" key="1">
    <source>
        <dbReference type="ARBA" id="ARBA00022670"/>
    </source>
</evidence>
<keyword evidence="5" id="KW-1185">Reference proteome</keyword>
<dbReference type="EMBL" id="OUUW01000006">
    <property type="protein sequence ID" value="SPP82190.1"/>
    <property type="molecule type" value="Genomic_DNA"/>
</dbReference>
<dbReference type="PANTHER" id="PTHR43270:SF4">
    <property type="entry name" value="CARNOSINE DIPEPTIDASE 2, ISOFORM A"/>
    <property type="match status" value="1"/>
</dbReference>
<dbReference type="SUPFAM" id="SSF53187">
    <property type="entry name" value="Zn-dependent exopeptidases"/>
    <property type="match status" value="1"/>
</dbReference>
<keyword evidence="3" id="KW-0378">Hydrolase</keyword>
<dbReference type="GO" id="GO:0046872">
    <property type="term" value="F:metal ion binding"/>
    <property type="evidence" value="ECO:0007669"/>
    <property type="project" value="UniProtKB-KW"/>
</dbReference>
<evidence type="ECO:0000313" key="5">
    <source>
        <dbReference type="Proteomes" id="UP000268350"/>
    </source>
</evidence>
<dbReference type="InterPro" id="IPR002933">
    <property type="entry name" value="Peptidase_M20"/>
</dbReference>
<dbReference type="OrthoDB" id="7832001at2759"/>
<dbReference type="GO" id="GO:0006508">
    <property type="term" value="P:proteolysis"/>
    <property type="evidence" value="ECO:0007669"/>
    <property type="project" value="UniProtKB-KW"/>
</dbReference>
<dbReference type="STRING" id="7266.A0A3B0K2S2"/>
<dbReference type="InterPro" id="IPR051458">
    <property type="entry name" value="Cyt/Met_Dipeptidase"/>
</dbReference>
<reference evidence="5" key="1">
    <citation type="submission" date="2018-01" db="EMBL/GenBank/DDBJ databases">
        <authorList>
            <person name="Alioto T."/>
            <person name="Alioto T."/>
        </authorList>
    </citation>
    <scope>NUCLEOTIDE SEQUENCE [LARGE SCALE GENOMIC DNA]</scope>
</reference>
<protein>
    <submittedName>
        <fullName evidence="4">Blast:Beta-Ala-His dipeptidase</fullName>
    </submittedName>
</protein>
<dbReference type="Gene3D" id="3.30.70.360">
    <property type="match status" value="1"/>
</dbReference>
<dbReference type="GO" id="GO:0008233">
    <property type="term" value="F:peptidase activity"/>
    <property type="evidence" value="ECO:0007669"/>
    <property type="project" value="UniProtKB-KW"/>
</dbReference>
<dbReference type="Gene3D" id="3.40.630.10">
    <property type="entry name" value="Zn peptidases"/>
    <property type="match status" value="1"/>
</dbReference>
<evidence type="ECO:0000256" key="2">
    <source>
        <dbReference type="ARBA" id="ARBA00022723"/>
    </source>
</evidence>
<dbReference type="AlphaFoldDB" id="A0A3B0K2S2"/>
<dbReference type="Proteomes" id="UP000268350">
    <property type="component" value="Unassembled WGS sequence"/>
</dbReference>
<dbReference type="PANTHER" id="PTHR43270">
    <property type="entry name" value="BETA-ALA-HIS DIPEPTIDASE"/>
    <property type="match status" value="1"/>
</dbReference>
<proteinExistence type="predicted"/>
<name>A0A3B0K2S2_DROGU</name>
<dbReference type="Pfam" id="PF01546">
    <property type="entry name" value="Peptidase_M20"/>
    <property type="match status" value="1"/>
</dbReference>
<keyword evidence="1" id="KW-0645">Protease</keyword>
<accession>A0A3B0K2S2</accession>
<organism evidence="4 5">
    <name type="scientific">Drosophila guanche</name>
    <name type="common">Fruit fly</name>
    <dbReference type="NCBI Taxonomy" id="7266"/>
    <lineage>
        <taxon>Eukaryota</taxon>
        <taxon>Metazoa</taxon>
        <taxon>Ecdysozoa</taxon>
        <taxon>Arthropoda</taxon>
        <taxon>Hexapoda</taxon>
        <taxon>Insecta</taxon>
        <taxon>Pterygota</taxon>
        <taxon>Neoptera</taxon>
        <taxon>Endopterygota</taxon>
        <taxon>Diptera</taxon>
        <taxon>Brachycera</taxon>
        <taxon>Muscomorpha</taxon>
        <taxon>Ephydroidea</taxon>
        <taxon>Drosophilidae</taxon>
        <taxon>Drosophila</taxon>
        <taxon>Sophophora</taxon>
    </lineage>
</organism>
<keyword evidence="2" id="KW-0479">Metal-binding</keyword>
<evidence type="ECO:0000313" key="4">
    <source>
        <dbReference type="EMBL" id="SPP82190.1"/>
    </source>
</evidence>
<gene>
    <name evidence="4" type="ORF">DGUA_6G014013</name>
</gene>
<sequence length="587" mass="67998">MICWGQRNECGLLCKDDSFCRCGIGECIKDFPVHERVHWKETELADVVHAAHLRGHEFLKNLSSLVQIRSISQGVEYETQNRQIVDRVTEYLVEMAFIVETMEVKPTVEGSEQTQNVIFAEYFSSPAKTNVVIYGYLDVPPIGEEEKWTHDPFKMTQLDGIMYGRGVATSKGPLMCWIYALDAWQKEIGDLPVNVRFVIETSHYQGSHGLRGIIHDRAEFFRTVDLIIHCSHLWIAEHAPMVPTSHTGYIYFELEVRENKQASPEQTSTTGHEPMTEMCQLMNSLMDIKNGVLVKDINRHVMPPTHKDWDIFCLAEVGTMEFKDTCDIERLPYERSKQQYLKHKWCMPSLSIHDLRVYQPESIRSLYKPTRIVAKFSVLLVPEQSMEYMRYLIKDHLDQAYLRLKCVHIARIRVVDQLAPLNESRHDIFRKSFKDAFDRVFDCKVHIPDTITISLPIVNDLRKFCMPTAHTLAVPFASIHSRPYTGDESISEKMYCQNMELFLTLLYEMAMQGADCKCKVEQYYCFKPGHGSGRDFRHMVDLVQTTHVVLEMDAAVNTKKEKLRETLKRSPDAKDVLLGEDRERTLQ</sequence>
<evidence type="ECO:0000256" key="3">
    <source>
        <dbReference type="ARBA" id="ARBA00022801"/>
    </source>
</evidence>